<dbReference type="EMBL" id="MQWB01000001">
    <property type="protein sequence ID" value="OZC03949.1"/>
    <property type="molecule type" value="Genomic_DNA"/>
</dbReference>
<proteinExistence type="predicted"/>
<evidence type="ECO:0000313" key="1">
    <source>
        <dbReference type="EMBL" id="OZC03949.1"/>
    </source>
</evidence>
<dbReference type="RefSeq" id="WP_094549895.1">
    <property type="nucleotide sequence ID" value="NZ_MQWB01000001.1"/>
</dbReference>
<dbReference type="InterPro" id="IPR053825">
    <property type="entry name" value="DUF7009"/>
</dbReference>
<reference evidence="1 2" key="1">
    <citation type="submission" date="2016-11" db="EMBL/GenBank/DDBJ databases">
        <title>Study of marine rhodopsin-containing bacteria.</title>
        <authorList>
            <person name="Yoshizawa S."/>
            <person name="Kumagai Y."/>
            <person name="Kogure K."/>
        </authorList>
    </citation>
    <scope>NUCLEOTIDE SEQUENCE [LARGE SCALE GENOMIC DNA]</scope>
    <source>
        <strain evidence="1 2">SG-29</strain>
    </source>
</reference>
<sequence length="122" mass="12964">MKLRIKGDSIRLRLTQTEVKTLAETGAVESAMRVAPEAALAYGLRASGGGDLRVEMDARGVTVLVPEAWIGPWAGGDEVGFSGEQDAGDGRTLAILVEKDFACLHKRPDELDAFPNPLADSV</sequence>
<evidence type="ECO:0000313" key="2">
    <source>
        <dbReference type="Proteomes" id="UP000216446"/>
    </source>
</evidence>
<name>A0A259U1S6_9BACT</name>
<protein>
    <submittedName>
        <fullName evidence="1">Uncharacterized protein</fullName>
    </submittedName>
</protein>
<organism evidence="1 2">
    <name type="scientific">Rubricoccus marinus</name>
    <dbReference type="NCBI Taxonomy" id="716817"/>
    <lineage>
        <taxon>Bacteria</taxon>
        <taxon>Pseudomonadati</taxon>
        <taxon>Rhodothermota</taxon>
        <taxon>Rhodothermia</taxon>
        <taxon>Rhodothermales</taxon>
        <taxon>Rubricoccaceae</taxon>
        <taxon>Rubricoccus</taxon>
    </lineage>
</organism>
<keyword evidence="2" id="KW-1185">Reference proteome</keyword>
<gene>
    <name evidence="1" type="ORF">BSZ36_13740</name>
</gene>
<accession>A0A259U1S6</accession>
<dbReference type="Pfam" id="PF22668">
    <property type="entry name" value="DUF7009"/>
    <property type="match status" value="1"/>
</dbReference>
<dbReference type="OrthoDB" id="7060517at2"/>
<comment type="caution">
    <text evidence="1">The sequence shown here is derived from an EMBL/GenBank/DDBJ whole genome shotgun (WGS) entry which is preliminary data.</text>
</comment>
<dbReference type="AlphaFoldDB" id="A0A259U1S6"/>
<dbReference type="InParanoid" id="A0A259U1S6"/>
<dbReference type="Proteomes" id="UP000216446">
    <property type="component" value="Unassembled WGS sequence"/>
</dbReference>